<keyword evidence="1" id="KW-0812">Transmembrane</keyword>
<dbReference type="InterPro" id="IPR018929">
    <property type="entry name" value="DUF2510"/>
</dbReference>
<dbReference type="AlphaFoldDB" id="A0A1A6B7P1"/>
<name>A0A1A6B7P1_MYCGO</name>
<proteinExistence type="predicted"/>
<organism evidence="3 4">
    <name type="scientific">Mycobacterium gordonae</name>
    <dbReference type="NCBI Taxonomy" id="1778"/>
    <lineage>
        <taxon>Bacteria</taxon>
        <taxon>Bacillati</taxon>
        <taxon>Actinomycetota</taxon>
        <taxon>Actinomycetes</taxon>
        <taxon>Mycobacteriales</taxon>
        <taxon>Mycobacteriaceae</taxon>
        <taxon>Mycobacterium</taxon>
    </lineage>
</organism>
<comment type="caution">
    <text evidence="3">The sequence shown here is derived from an EMBL/GenBank/DDBJ whole genome shotgun (WGS) entry which is preliminary data.</text>
</comment>
<feature type="transmembrane region" description="Helical" evidence="1">
    <location>
        <begin position="6"/>
        <end position="26"/>
    </location>
</feature>
<dbReference type="EMBL" id="MAEM01000527">
    <property type="protein sequence ID" value="OBR98342.1"/>
    <property type="molecule type" value="Genomic_DNA"/>
</dbReference>
<reference evidence="3 4" key="1">
    <citation type="submission" date="2016-06" db="EMBL/GenBank/DDBJ databases">
        <authorList>
            <person name="Kjaerup R.B."/>
            <person name="Dalgaard T.S."/>
            <person name="Juul-Madsen H.R."/>
        </authorList>
    </citation>
    <scope>NUCLEOTIDE SEQUENCE [LARGE SCALE GENOMIC DNA]</scope>
    <source>
        <strain evidence="3 4">1245752.6</strain>
    </source>
</reference>
<evidence type="ECO:0000256" key="1">
    <source>
        <dbReference type="SAM" id="Phobius"/>
    </source>
</evidence>
<protein>
    <recommendedName>
        <fullName evidence="2">DUF2510 domain-containing protein</fullName>
    </recommendedName>
</protein>
<keyword evidence="1" id="KW-1133">Transmembrane helix</keyword>
<dbReference type="RefSeq" id="WP_065137210.1">
    <property type="nucleotide sequence ID" value="NZ_JACKSU010000020.1"/>
</dbReference>
<gene>
    <name evidence="3" type="ORF">A9W98_35770</name>
</gene>
<evidence type="ECO:0000313" key="3">
    <source>
        <dbReference type="EMBL" id="OBR98342.1"/>
    </source>
</evidence>
<dbReference type="Proteomes" id="UP000093757">
    <property type="component" value="Unassembled WGS sequence"/>
</dbReference>
<dbReference type="OrthoDB" id="4570549at2"/>
<sequence length="74" mass="7980">MASLLMLIIVGIVGLGLVAGVIALLVRLTRSPEAPPYVPHAWQPGAGWYPDQSDPNVLRYFDGHTWTQATRPAG</sequence>
<feature type="domain" description="DUF2510" evidence="2">
    <location>
        <begin position="46"/>
        <end position="73"/>
    </location>
</feature>
<keyword evidence="1" id="KW-0472">Membrane</keyword>
<dbReference type="Pfam" id="PF10708">
    <property type="entry name" value="DUF2510"/>
    <property type="match status" value="1"/>
</dbReference>
<accession>A0A1A6B7P1</accession>
<evidence type="ECO:0000313" key="4">
    <source>
        <dbReference type="Proteomes" id="UP000093757"/>
    </source>
</evidence>
<evidence type="ECO:0000259" key="2">
    <source>
        <dbReference type="Pfam" id="PF10708"/>
    </source>
</evidence>